<dbReference type="EMBL" id="CP019063">
    <property type="protein sequence ID" value="AVF37588.1"/>
    <property type="molecule type" value="Genomic_DNA"/>
</dbReference>
<evidence type="ECO:0008006" key="3">
    <source>
        <dbReference type="Google" id="ProtNLM"/>
    </source>
</evidence>
<dbReference type="Pfam" id="PF05954">
    <property type="entry name" value="Phage_GPD"/>
    <property type="match status" value="1"/>
</dbReference>
<gene>
    <name evidence="1" type="ORF">BV494_21915</name>
</gene>
<dbReference type="KEGG" id="rox:BV494_21915"/>
<sequence length="180" mass="20676">MAINGTRFTFTAGSTAKDTFAVVNFHLSQRYSELFTLNLTLASSDPAVGFEKVLDENATLTIWQGEEIKRRVRGIVTFCEQGDSGKHQTLYRMTIRPNFWRSSLRTNCRSFQNLDIRSIFQPLLSEMEVVKYDTLFRAPTVYASFACSLWKRITTIFPAYLLKKGSSFMNRSIWKPATRS</sequence>
<organism evidence="1 2">
    <name type="scientific">Rahnella sikkimica</name>
    <dbReference type="NCBI Taxonomy" id="1805933"/>
    <lineage>
        <taxon>Bacteria</taxon>
        <taxon>Pseudomonadati</taxon>
        <taxon>Pseudomonadota</taxon>
        <taxon>Gammaproteobacteria</taxon>
        <taxon>Enterobacterales</taxon>
        <taxon>Yersiniaceae</taxon>
        <taxon>Rahnella</taxon>
    </lineage>
</organism>
<keyword evidence="1" id="KW-0614">Plasmid</keyword>
<geneLocation type="plasmid" evidence="1 2">
    <name>unnamed1</name>
</geneLocation>
<protein>
    <recommendedName>
        <fullName evidence="3">Type VI secretion system tip protein VgrG</fullName>
    </recommendedName>
</protein>
<dbReference type="Gene3D" id="2.30.110.50">
    <property type="match status" value="1"/>
</dbReference>
<evidence type="ECO:0000313" key="2">
    <source>
        <dbReference type="Proteomes" id="UP000239197"/>
    </source>
</evidence>
<dbReference type="AlphaFoldDB" id="A0A2L1UXL8"/>
<dbReference type="Proteomes" id="UP000239197">
    <property type="component" value="Plasmid unnamed1"/>
</dbReference>
<accession>A0A2L1UXL8</accession>
<evidence type="ECO:0000313" key="1">
    <source>
        <dbReference type="EMBL" id="AVF37588.1"/>
    </source>
</evidence>
<keyword evidence="2" id="KW-1185">Reference proteome</keyword>
<dbReference type="SUPFAM" id="SSF69279">
    <property type="entry name" value="Phage tail proteins"/>
    <property type="match status" value="1"/>
</dbReference>
<proteinExistence type="predicted"/>
<reference evidence="2" key="1">
    <citation type="submission" date="2017-01" db="EMBL/GenBank/DDBJ databases">
        <title>Genome sequence of Rouxiella sp. ERMR1:05.</title>
        <authorList>
            <person name="Kumar R."/>
            <person name="Singh D."/>
            <person name="Kumar S."/>
        </authorList>
    </citation>
    <scope>NUCLEOTIDE SEQUENCE [LARGE SCALE GENOMIC DNA]</scope>
    <source>
        <strain evidence="2">ERMR1:05</strain>
        <plasmid evidence="2">unnamed1</plasmid>
    </source>
</reference>
<name>A0A2L1UXL8_9GAMM</name>